<accession>A0A166HPG1</accession>
<protein>
    <submittedName>
        <fullName evidence="1">Uncharacterized protein</fullName>
    </submittedName>
</protein>
<organism evidence="1 2">
    <name type="scientific">Athelia psychrophila</name>
    <dbReference type="NCBI Taxonomy" id="1759441"/>
    <lineage>
        <taxon>Eukaryota</taxon>
        <taxon>Fungi</taxon>
        <taxon>Dikarya</taxon>
        <taxon>Basidiomycota</taxon>
        <taxon>Agaricomycotina</taxon>
        <taxon>Agaricomycetes</taxon>
        <taxon>Agaricomycetidae</taxon>
        <taxon>Atheliales</taxon>
        <taxon>Atheliaceae</taxon>
        <taxon>Athelia</taxon>
    </lineage>
</organism>
<keyword evidence="2" id="KW-1185">Reference proteome</keyword>
<dbReference type="Proteomes" id="UP000076532">
    <property type="component" value="Unassembled WGS sequence"/>
</dbReference>
<reference evidence="1 2" key="1">
    <citation type="journal article" date="2016" name="Mol. Biol. Evol.">
        <title>Comparative Genomics of Early-Diverging Mushroom-Forming Fungi Provides Insights into the Origins of Lignocellulose Decay Capabilities.</title>
        <authorList>
            <person name="Nagy L.G."/>
            <person name="Riley R."/>
            <person name="Tritt A."/>
            <person name="Adam C."/>
            <person name="Daum C."/>
            <person name="Floudas D."/>
            <person name="Sun H."/>
            <person name="Yadav J.S."/>
            <person name="Pangilinan J."/>
            <person name="Larsson K.H."/>
            <person name="Matsuura K."/>
            <person name="Barry K."/>
            <person name="Labutti K."/>
            <person name="Kuo R."/>
            <person name="Ohm R.A."/>
            <person name="Bhattacharya S.S."/>
            <person name="Shirouzu T."/>
            <person name="Yoshinaga Y."/>
            <person name="Martin F.M."/>
            <person name="Grigoriev I.V."/>
            <person name="Hibbett D.S."/>
        </authorList>
    </citation>
    <scope>NUCLEOTIDE SEQUENCE [LARGE SCALE GENOMIC DNA]</scope>
    <source>
        <strain evidence="1 2">CBS 109695</strain>
    </source>
</reference>
<proteinExistence type="predicted"/>
<name>A0A166HPG1_9AGAM</name>
<sequence>MLIWRPDSTDTLPATTLSPRLLPLSTTSQQLRILASHPFIIMTNQAWISIQMLWKDEEDIEDGCSCRNCRVWDAWQYDRPIKFTISERIAKRIPALQKKISIPKPIVKRGRREPRRTPAMLCTINPPW</sequence>
<evidence type="ECO:0000313" key="2">
    <source>
        <dbReference type="Proteomes" id="UP000076532"/>
    </source>
</evidence>
<evidence type="ECO:0000313" key="1">
    <source>
        <dbReference type="EMBL" id="KZP19089.1"/>
    </source>
</evidence>
<dbReference type="EMBL" id="KV417566">
    <property type="protein sequence ID" value="KZP19089.1"/>
    <property type="molecule type" value="Genomic_DNA"/>
</dbReference>
<dbReference type="AlphaFoldDB" id="A0A166HPG1"/>
<gene>
    <name evidence="1" type="ORF">FIBSPDRAFT_569487</name>
</gene>